<accession>A0A0F4KSI4</accession>
<evidence type="ECO:0000259" key="16">
    <source>
        <dbReference type="Pfam" id="PF00905"/>
    </source>
</evidence>
<dbReference type="Pfam" id="PF00905">
    <property type="entry name" value="Transpeptidase"/>
    <property type="match status" value="1"/>
</dbReference>
<evidence type="ECO:0000256" key="12">
    <source>
        <dbReference type="ARBA" id="ARBA00034000"/>
    </source>
</evidence>
<organism evidence="18 19">
    <name type="scientific">Bombilactobacillus mellis</name>
    <dbReference type="NCBI Taxonomy" id="1218508"/>
    <lineage>
        <taxon>Bacteria</taxon>
        <taxon>Bacillati</taxon>
        <taxon>Bacillota</taxon>
        <taxon>Bacilli</taxon>
        <taxon>Lactobacillales</taxon>
        <taxon>Lactobacillaceae</taxon>
        <taxon>Bombilactobacillus</taxon>
    </lineage>
</organism>
<keyword evidence="19" id="KW-1185">Reference proteome</keyword>
<dbReference type="AlphaFoldDB" id="A0A0F4KSI4"/>
<comment type="catalytic activity">
    <reaction evidence="13">
        <text>[GlcNAc-(1-&gt;4)-Mur2Ac(oyl-L-Ala-gamma-D-Glu-L-Lys-D-Ala-D-Ala)](n)-di-trans,octa-cis-undecaprenyl diphosphate + beta-D-GlcNAc-(1-&gt;4)-Mur2Ac(oyl-L-Ala-gamma-D-Glu-L-Lys-D-Ala-D-Ala)-di-trans,octa-cis-undecaprenyl diphosphate = [GlcNAc-(1-&gt;4)-Mur2Ac(oyl-L-Ala-gamma-D-Glu-L-Lys-D-Ala-D-Ala)](n+1)-di-trans,octa-cis-undecaprenyl diphosphate + di-trans,octa-cis-undecaprenyl diphosphate + H(+)</text>
        <dbReference type="Rhea" id="RHEA:23708"/>
        <dbReference type="Rhea" id="RHEA-COMP:9602"/>
        <dbReference type="Rhea" id="RHEA-COMP:9603"/>
        <dbReference type="ChEBI" id="CHEBI:15378"/>
        <dbReference type="ChEBI" id="CHEBI:58405"/>
        <dbReference type="ChEBI" id="CHEBI:60033"/>
        <dbReference type="ChEBI" id="CHEBI:78435"/>
        <dbReference type="EC" id="2.4.99.28"/>
    </reaction>
</comment>
<dbReference type="PANTHER" id="PTHR32282:SF29">
    <property type="entry name" value="PENICILLIN-BINDING PROTEIN 1A"/>
    <property type="match status" value="1"/>
</dbReference>
<evidence type="ECO:0000256" key="15">
    <source>
        <dbReference type="SAM" id="Phobius"/>
    </source>
</evidence>
<evidence type="ECO:0000256" key="10">
    <source>
        <dbReference type="ARBA" id="ARBA00023268"/>
    </source>
</evidence>
<dbReference type="PANTHER" id="PTHR32282">
    <property type="entry name" value="BINDING PROTEIN TRANSPEPTIDASE, PUTATIVE-RELATED"/>
    <property type="match status" value="1"/>
</dbReference>
<dbReference type="GO" id="GO:0008360">
    <property type="term" value="P:regulation of cell shape"/>
    <property type="evidence" value="ECO:0007669"/>
    <property type="project" value="UniProtKB-KW"/>
</dbReference>
<dbReference type="STRING" id="1218508.JG29_07540"/>
<evidence type="ECO:0000256" key="6">
    <source>
        <dbReference type="ARBA" id="ARBA00022679"/>
    </source>
</evidence>
<feature type="domain" description="Glycosyl transferase family 51" evidence="17">
    <location>
        <begin position="69"/>
        <end position="246"/>
    </location>
</feature>
<evidence type="ECO:0000259" key="17">
    <source>
        <dbReference type="Pfam" id="PF00912"/>
    </source>
</evidence>
<comment type="caution">
    <text evidence="18">The sequence shown here is derived from an EMBL/GenBank/DDBJ whole genome shotgun (WGS) entry which is preliminary data.</text>
</comment>
<dbReference type="EMBL" id="JXBZ01000007">
    <property type="protein sequence ID" value="KJY48934.1"/>
    <property type="molecule type" value="Genomic_DNA"/>
</dbReference>
<dbReference type="PATRIC" id="fig|1218508.4.peg.772"/>
<feature type="compositionally biased region" description="Polar residues" evidence="14">
    <location>
        <begin position="659"/>
        <end position="679"/>
    </location>
</feature>
<dbReference type="GO" id="GO:0071555">
    <property type="term" value="P:cell wall organization"/>
    <property type="evidence" value="ECO:0007669"/>
    <property type="project" value="UniProtKB-KW"/>
</dbReference>
<dbReference type="Proteomes" id="UP000033695">
    <property type="component" value="Unassembled WGS sequence"/>
</dbReference>
<dbReference type="InterPro" id="IPR036950">
    <property type="entry name" value="PBP_transglycosylase"/>
</dbReference>
<feature type="compositionally biased region" description="Low complexity" evidence="14">
    <location>
        <begin position="708"/>
        <end position="729"/>
    </location>
</feature>
<evidence type="ECO:0000256" key="2">
    <source>
        <dbReference type="ARBA" id="ARBA00007739"/>
    </source>
</evidence>
<dbReference type="Gene3D" id="1.10.3810.10">
    <property type="entry name" value="Biosynthetic peptidoglycan transglycosylase-like"/>
    <property type="match status" value="1"/>
</dbReference>
<keyword evidence="7" id="KW-0378">Hydrolase</keyword>
<dbReference type="GO" id="GO:0009252">
    <property type="term" value="P:peptidoglycan biosynthetic process"/>
    <property type="evidence" value="ECO:0007669"/>
    <property type="project" value="UniProtKB-KW"/>
</dbReference>
<dbReference type="OrthoDB" id="9766909at2"/>
<evidence type="ECO:0000256" key="9">
    <source>
        <dbReference type="ARBA" id="ARBA00022984"/>
    </source>
</evidence>
<evidence type="ECO:0000256" key="1">
    <source>
        <dbReference type="ARBA" id="ARBA00007090"/>
    </source>
</evidence>
<feature type="transmembrane region" description="Helical" evidence="15">
    <location>
        <begin position="25"/>
        <end position="46"/>
    </location>
</feature>
<evidence type="ECO:0000256" key="4">
    <source>
        <dbReference type="ARBA" id="ARBA00022670"/>
    </source>
</evidence>
<dbReference type="InterPro" id="IPR050396">
    <property type="entry name" value="Glycosyltr_51/Transpeptidase"/>
</dbReference>
<dbReference type="GO" id="GO:0030288">
    <property type="term" value="C:outer membrane-bounded periplasmic space"/>
    <property type="evidence" value="ECO:0007669"/>
    <property type="project" value="TreeGrafter"/>
</dbReference>
<proteinExistence type="inferred from homology"/>
<dbReference type="RefSeq" id="WP_045922600.1">
    <property type="nucleotide sequence ID" value="NZ_JBHTHW010000003.1"/>
</dbReference>
<keyword evidence="11" id="KW-0961">Cell wall biogenesis/degradation</keyword>
<evidence type="ECO:0000256" key="8">
    <source>
        <dbReference type="ARBA" id="ARBA00022960"/>
    </source>
</evidence>
<keyword evidence="15" id="KW-0812">Transmembrane</keyword>
<comment type="similarity">
    <text evidence="1">In the C-terminal section; belongs to the transpeptidase family.</text>
</comment>
<protein>
    <submittedName>
        <fullName evidence="18">Penicillin-binding protein 1A</fullName>
    </submittedName>
</protein>
<keyword evidence="8" id="KW-0133">Cell shape</keyword>
<evidence type="ECO:0000256" key="14">
    <source>
        <dbReference type="SAM" id="MobiDB-lite"/>
    </source>
</evidence>
<evidence type="ECO:0000313" key="19">
    <source>
        <dbReference type="Proteomes" id="UP000033695"/>
    </source>
</evidence>
<gene>
    <name evidence="18" type="primary">pbp1A</name>
    <name evidence="18" type="ORF">JG29_07540</name>
</gene>
<keyword evidence="4" id="KW-0645">Protease</keyword>
<evidence type="ECO:0000256" key="11">
    <source>
        <dbReference type="ARBA" id="ARBA00023316"/>
    </source>
</evidence>
<name>A0A0F4KSI4_9LACO</name>
<feature type="compositionally biased region" description="Acidic residues" evidence="14">
    <location>
        <begin position="693"/>
        <end position="707"/>
    </location>
</feature>
<comment type="catalytic activity">
    <reaction evidence="12">
        <text>Preferential cleavage: (Ac)2-L-Lys-D-Ala-|-D-Ala. Also transpeptidation of peptidyl-alanyl moieties that are N-acyl substituents of D-alanine.</text>
        <dbReference type="EC" id="3.4.16.4"/>
    </reaction>
</comment>
<feature type="compositionally biased region" description="Low complexity" evidence="14">
    <location>
        <begin position="736"/>
        <end position="773"/>
    </location>
</feature>
<dbReference type="HOGENOM" id="CLU_006354_2_5_9"/>
<comment type="similarity">
    <text evidence="2">In the N-terminal section; belongs to the glycosyltransferase 51 family.</text>
</comment>
<dbReference type="SUPFAM" id="SSF56601">
    <property type="entry name" value="beta-lactamase/transpeptidase-like"/>
    <property type="match status" value="1"/>
</dbReference>
<evidence type="ECO:0000256" key="13">
    <source>
        <dbReference type="ARBA" id="ARBA00049902"/>
    </source>
</evidence>
<dbReference type="InterPro" id="IPR023346">
    <property type="entry name" value="Lysozyme-like_dom_sf"/>
</dbReference>
<dbReference type="GO" id="GO:0008658">
    <property type="term" value="F:penicillin binding"/>
    <property type="evidence" value="ECO:0007669"/>
    <property type="project" value="InterPro"/>
</dbReference>
<dbReference type="NCBIfam" id="TIGR02074">
    <property type="entry name" value="PBP_1a_fam"/>
    <property type="match status" value="1"/>
</dbReference>
<dbReference type="FunFam" id="1.10.3810.10:FF:000001">
    <property type="entry name" value="Penicillin-binding protein 1A"/>
    <property type="match status" value="1"/>
</dbReference>
<feature type="region of interest" description="Disordered" evidence="14">
    <location>
        <begin position="654"/>
        <end position="773"/>
    </location>
</feature>
<keyword evidence="9" id="KW-0573">Peptidoglycan synthesis</keyword>
<keyword evidence="6" id="KW-0808">Transferase</keyword>
<evidence type="ECO:0000256" key="3">
    <source>
        <dbReference type="ARBA" id="ARBA00022645"/>
    </source>
</evidence>
<feature type="domain" description="Penicillin-binding protein transpeptidase" evidence="16">
    <location>
        <begin position="342"/>
        <end position="624"/>
    </location>
</feature>
<dbReference type="Gene3D" id="3.40.710.10">
    <property type="entry name" value="DD-peptidase/beta-lactamase superfamily"/>
    <property type="match status" value="1"/>
</dbReference>
<keyword evidence="15" id="KW-0472">Membrane</keyword>
<dbReference type="GO" id="GO:0006508">
    <property type="term" value="P:proteolysis"/>
    <property type="evidence" value="ECO:0007669"/>
    <property type="project" value="UniProtKB-KW"/>
</dbReference>
<dbReference type="InterPro" id="IPR012338">
    <property type="entry name" value="Beta-lactam/transpept-like"/>
</dbReference>
<evidence type="ECO:0000256" key="5">
    <source>
        <dbReference type="ARBA" id="ARBA00022676"/>
    </source>
</evidence>
<keyword evidence="10" id="KW-0511">Multifunctional enzyme</keyword>
<dbReference type="GO" id="GO:0008955">
    <property type="term" value="F:peptidoglycan glycosyltransferase activity"/>
    <property type="evidence" value="ECO:0007669"/>
    <property type="project" value="UniProtKB-EC"/>
</dbReference>
<evidence type="ECO:0000256" key="7">
    <source>
        <dbReference type="ARBA" id="ARBA00022801"/>
    </source>
</evidence>
<reference evidence="18 19" key="1">
    <citation type="submission" date="2014-12" db="EMBL/GenBank/DDBJ databases">
        <title>Comparative genomics of the lactic acid bacteria isolated from the honey bee gut.</title>
        <authorList>
            <person name="Ellegaard K.M."/>
            <person name="Tamarit D."/>
            <person name="Javelind E."/>
            <person name="Olofsson T."/>
            <person name="Andersson S.G."/>
            <person name="Vasquez A."/>
        </authorList>
    </citation>
    <scope>NUCLEOTIDE SEQUENCE [LARGE SCALE GENOMIC DNA]</scope>
    <source>
        <strain evidence="18 19">Hon2</strain>
    </source>
</reference>
<evidence type="ECO:0000313" key="18">
    <source>
        <dbReference type="EMBL" id="KJY48934.1"/>
    </source>
</evidence>
<dbReference type="Pfam" id="PF00912">
    <property type="entry name" value="Transgly"/>
    <property type="match status" value="1"/>
</dbReference>
<sequence>MANSRMAKYHQVSSKSPKRSHFFKYLLLIIIGLLVLSLGIFLYYGLSAPKINAEVLQSGGSSTIYDRHGQEITALGNENRTYVTIDKVPTQMRDAIISTEDRHFYQEHLGINPFRIARAAINNLEGDSLQGGSTLTQQLIKLSVFSTKKSDQTIKRKMQEVWLAVQVERNFSKDQILEYYLNKVYLANGTYGFQTAAHYYFGKNLQQLTLEQMALLAGMPQAPNNYDPYKNPQAAKNRRDLVLKAMYNNNKITLEQAQAAKNTPITTGLKPYRPNTGVGENKLIVDPYIKEVIHEVKAKGFDPYRDNLKITVNMDIKAQKRLYQIVNGSEIAFPNDQLQTGVSVVNPQNGAVIAMIGGRKLGNVQLGLNRAVQTSRSNGSTMKPILDYAPAIEYLHWSTNQTLRDTPYTYPGTDITLNNWDHTYMGNIPLRTALAESRNVPAVRTLGAVGFNRARKFARKMDIKVAQNEGLSAGIGSNVSSLQLAGAYAAFANGGTYYKPAYVAKIQTIDGLNHHYDNPGKRVMSEATAYIITDILKDVVKPSGMGSQAYISGLYQAGKTGTTNYSNEELSRNPALANTAKDALFAGYTKNYAIGVWTGYDQPNISGVDTTQQKLAGQIYQRLMRYLSTTSTNTNWSKPYSVVRVSGTNILYVRGHHPNNVSEHSSSAASRHQQDNESVIPNRGRRENNSTSENEDGEENNNSDSDLDNSNSQQPNDNSNSQNYPNDSSAGDNHFPPATNNPNQNSNANTNSQQPVTPPTNNSTNNSSSVTQP</sequence>
<keyword evidence="5" id="KW-0328">Glycosyltransferase</keyword>
<keyword evidence="3" id="KW-0121">Carboxypeptidase</keyword>
<dbReference type="InterPro" id="IPR001460">
    <property type="entry name" value="PCN-bd_Tpept"/>
</dbReference>
<keyword evidence="15" id="KW-1133">Transmembrane helix</keyword>
<dbReference type="InterPro" id="IPR001264">
    <property type="entry name" value="Glyco_trans_51"/>
</dbReference>
<dbReference type="SUPFAM" id="SSF53955">
    <property type="entry name" value="Lysozyme-like"/>
    <property type="match status" value="1"/>
</dbReference>
<dbReference type="GO" id="GO:0009002">
    <property type="term" value="F:serine-type D-Ala-D-Ala carboxypeptidase activity"/>
    <property type="evidence" value="ECO:0007669"/>
    <property type="project" value="UniProtKB-EC"/>
</dbReference>